<protein>
    <submittedName>
        <fullName evidence="2">Uncharacterized protein</fullName>
    </submittedName>
</protein>
<dbReference type="EMBL" id="BGPR01013064">
    <property type="protein sequence ID" value="GBN59087.1"/>
    <property type="molecule type" value="Genomic_DNA"/>
</dbReference>
<gene>
    <name evidence="2" type="ORF">AVEN_257899_1</name>
</gene>
<reference evidence="2 3" key="1">
    <citation type="journal article" date="2019" name="Sci. Rep.">
        <title>Orb-weaving spider Araneus ventricosus genome elucidates the spidroin gene catalogue.</title>
        <authorList>
            <person name="Kono N."/>
            <person name="Nakamura H."/>
            <person name="Ohtoshi R."/>
            <person name="Moran D.A.P."/>
            <person name="Shinohara A."/>
            <person name="Yoshida Y."/>
            <person name="Fujiwara M."/>
            <person name="Mori M."/>
            <person name="Tomita M."/>
            <person name="Arakawa K."/>
        </authorList>
    </citation>
    <scope>NUCLEOTIDE SEQUENCE [LARGE SCALE GENOMIC DNA]</scope>
</reference>
<name>A0A4Y2Q8Z3_ARAVE</name>
<organism evidence="2 3">
    <name type="scientific">Araneus ventricosus</name>
    <name type="common">Orbweaver spider</name>
    <name type="synonym">Epeira ventricosa</name>
    <dbReference type="NCBI Taxonomy" id="182803"/>
    <lineage>
        <taxon>Eukaryota</taxon>
        <taxon>Metazoa</taxon>
        <taxon>Ecdysozoa</taxon>
        <taxon>Arthropoda</taxon>
        <taxon>Chelicerata</taxon>
        <taxon>Arachnida</taxon>
        <taxon>Araneae</taxon>
        <taxon>Araneomorphae</taxon>
        <taxon>Entelegynae</taxon>
        <taxon>Araneoidea</taxon>
        <taxon>Araneidae</taxon>
        <taxon>Araneus</taxon>
    </lineage>
</organism>
<sequence length="153" mass="17495">MSEVTVSLNYGIYLGFQFCVQIYSCSDEFEEVPCSIYTVRANFDSKPEFSEDSIKTYKRRSCNILPLISLEPPHNAHFHSERVRSIIKMAQMRVTQRRQIEGGGHKRPDTWVSKAHAQNVARPPTPDKPSAHTCTHDALSSMSEESSVYWLEL</sequence>
<feature type="compositionally biased region" description="Basic and acidic residues" evidence="1">
    <location>
        <begin position="98"/>
        <end position="109"/>
    </location>
</feature>
<keyword evidence="3" id="KW-1185">Reference proteome</keyword>
<evidence type="ECO:0000313" key="3">
    <source>
        <dbReference type="Proteomes" id="UP000499080"/>
    </source>
</evidence>
<proteinExistence type="predicted"/>
<evidence type="ECO:0000256" key="1">
    <source>
        <dbReference type="SAM" id="MobiDB-lite"/>
    </source>
</evidence>
<dbReference type="AlphaFoldDB" id="A0A4Y2Q8Z3"/>
<accession>A0A4Y2Q8Z3</accession>
<comment type="caution">
    <text evidence="2">The sequence shown here is derived from an EMBL/GenBank/DDBJ whole genome shotgun (WGS) entry which is preliminary data.</text>
</comment>
<dbReference type="Proteomes" id="UP000499080">
    <property type="component" value="Unassembled WGS sequence"/>
</dbReference>
<evidence type="ECO:0000313" key="2">
    <source>
        <dbReference type="EMBL" id="GBN59087.1"/>
    </source>
</evidence>
<feature type="region of interest" description="Disordered" evidence="1">
    <location>
        <begin position="98"/>
        <end position="139"/>
    </location>
</feature>